<comment type="caution">
    <text evidence="10">The sequence shown here is derived from an EMBL/GenBank/DDBJ whole genome shotgun (WGS) entry which is preliminary data.</text>
</comment>
<evidence type="ECO:0000259" key="8">
    <source>
        <dbReference type="PROSITE" id="PS50109"/>
    </source>
</evidence>
<keyword evidence="10" id="KW-0067">ATP-binding</keyword>
<dbReference type="SUPFAM" id="SSF55785">
    <property type="entry name" value="PYP-like sensor domain (PAS domain)"/>
    <property type="match status" value="2"/>
</dbReference>
<dbReference type="CDD" id="cd00082">
    <property type="entry name" value="HisKA"/>
    <property type="match status" value="1"/>
</dbReference>
<dbReference type="InterPro" id="IPR004358">
    <property type="entry name" value="Sig_transdc_His_kin-like_C"/>
</dbReference>
<dbReference type="SMART" id="SM00387">
    <property type="entry name" value="HATPase_c"/>
    <property type="match status" value="1"/>
</dbReference>
<dbReference type="SUPFAM" id="SSF47384">
    <property type="entry name" value="Homodimeric domain of signal transducing histidine kinase"/>
    <property type="match status" value="1"/>
</dbReference>
<gene>
    <name evidence="10" type="ORF">ACG02S_02810</name>
</gene>
<dbReference type="Pfam" id="PF02518">
    <property type="entry name" value="HATPase_c"/>
    <property type="match status" value="1"/>
</dbReference>
<dbReference type="Proteomes" id="UP001606300">
    <property type="component" value="Unassembled WGS sequence"/>
</dbReference>
<evidence type="ECO:0000256" key="7">
    <source>
        <dbReference type="SAM" id="Coils"/>
    </source>
</evidence>
<dbReference type="InterPro" id="IPR005467">
    <property type="entry name" value="His_kinase_dom"/>
</dbReference>
<dbReference type="InterPro" id="IPR036097">
    <property type="entry name" value="HisK_dim/P_sf"/>
</dbReference>
<dbReference type="PANTHER" id="PTHR43711">
    <property type="entry name" value="TWO-COMPONENT HISTIDINE KINASE"/>
    <property type="match status" value="1"/>
</dbReference>
<dbReference type="InterPro" id="IPR035965">
    <property type="entry name" value="PAS-like_dom_sf"/>
</dbReference>
<organism evidence="10 11">
    <name type="scientific">Pelomonas dachongensis</name>
    <dbReference type="NCBI Taxonomy" id="3299029"/>
    <lineage>
        <taxon>Bacteria</taxon>
        <taxon>Pseudomonadati</taxon>
        <taxon>Pseudomonadota</taxon>
        <taxon>Betaproteobacteria</taxon>
        <taxon>Burkholderiales</taxon>
        <taxon>Sphaerotilaceae</taxon>
        <taxon>Roseateles</taxon>
    </lineage>
</organism>
<sequence>MLNRTRWRPSSITAGAGVLLAVTLLSGAAYTLWHEHREADVELAARQALLVRVLEDHASRSLDATQVALVGLADMAARGAPADVLQASLGQTQASLGFLRGLALVDEDGRVLAAADPADRQAHIAPRALGPWPAVGQEHVGRFVAARSLADLDAQRRRVIVPPGVGFIPLLRTLPLPGPDGGRQALLVALLNPDALANFQQMTLQDPRAAAALVSLDGQVLAATGGSELHAGQHQPRLLAPGAPLARVRDGDERGRWEGPGLRDAPQLGTYRALRARPFVVLLELPRQVLREQWLAMLRDLGLPALGLAAALLGLSGVAAAALRERERSQLALDHAQRQAAERERELSAIVGSVQDLLFRTDAAGRLSFVNEGYARLSGQSVSGVLGRPLDALFGGAPAVAALFDTGAAEDALPRQLRAEWVGPGGQPRACEIHLVPLHHPDGGLEWVGSAADVSSLMRAQDELRAQLGLARSLLGSSPLPTAVLDHDNRYLDVNRAWEQFTGRRRSDVLGRRAASYLSADEAALHDARDAELLARGGEISYEAVWHGSDGRRRDLYISKATFPDAHGRPMGIVVCFMDISDFREAERATLSARDAALQASRAKSDFIANVSHELRTPLQSILGFAEIGTLRAREQPRLAPLFDDVHRAGTRMLGLVNDLLDLSKIERGAEPLRPERLDLRAPADDIARELAPLLAARRLQLSCALGDEPLIALADPQRLQQLLRNLLANAIRFSPEGGLIELHAGLADGGEVRVEVADRGPGIPPDELETIFEAFVQSSATQGSHGGTGLGLAICRRIAQAHGGRVWAANRDGGGAIISLALPATRVGDTQHTSR</sequence>
<proteinExistence type="predicted"/>
<dbReference type="NCBIfam" id="TIGR00229">
    <property type="entry name" value="sensory_box"/>
    <property type="match status" value="2"/>
</dbReference>
<evidence type="ECO:0000256" key="3">
    <source>
        <dbReference type="ARBA" id="ARBA00022553"/>
    </source>
</evidence>
<dbReference type="SMART" id="SM00388">
    <property type="entry name" value="HisKA"/>
    <property type="match status" value="1"/>
</dbReference>
<dbReference type="InterPro" id="IPR050736">
    <property type="entry name" value="Sensor_HK_Regulatory"/>
</dbReference>
<keyword evidence="3" id="KW-0597">Phosphoprotein</keyword>
<evidence type="ECO:0000256" key="1">
    <source>
        <dbReference type="ARBA" id="ARBA00000085"/>
    </source>
</evidence>
<dbReference type="Gene3D" id="3.30.565.10">
    <property type="entry name" value="Histidine kinase-like ATPase, C-terminal domain"/>
    <property type="match status" value="1"/>
</dbReference>
<dbReference type="SMART" id="SM00091">
    <property type="entry name" value="PAS"/>
    <property type="match status" value="2"/>
</dbReference>
<dbReference type="SUPFAM" id="SSF55874">
    <property type="entry name" value="ATPase domain of HSP90 chaperone/DNA topoisomerase II/histidine kinase"/>
    <property type="match status" value="1"/>
</dbReference>
<dbReference type="InterPro" id="IPR036890">
    <property type="entry name" value="HATPase_C_sf"/>
</dbReference>
<evidence type="ECO:0000256" key="2">
    <source>
        <dbReference type="ARBA" id="ARBA00012438"/>
    </source>
</evidence>
<name>A0ABW7EJH3_9BURK</name>
<dbReference type="CDD" id="cd00075">
    <property type="entry name" value="HATPase"/>
    <property type="match status" value="1"/>
</dbReference>
<evidence type="ECO:0000256" key="4">
    <source>
        <dbReference type="ARBA" id="ARBA00022679"/>
    </source>
</evidence>
<evidence type="ECO:0000313" key="11">
    <source>
        <dbReference type="Proteomes" id="UP001606300"/>
    </source>
</evidence>
<dbReference type="Gene3D" id="1.10.287.130">
    <property type="match status" value="1"/>
</dbReference>
<dbReference type="PROSITE" id="PS50109">
    <property type="entry name" value="HIS_KIN"/>
    <property type="match status" value="1"/>
</dbReference>
<dbReference type="Pfam" id="PF00512">
    <property type="entry name" value="HisKA"/>
    <property type="match status" value="1"/>
</dbReference>
<dbReference type="EMBL" id="JBIGHY010000001">
    <property type="protein sequence ID" value="MFG6412823.1"/>
    <property type="molecule type" value="Genomic_DNA"/>
</dbReference>
<dbReference type="InterPro" id="IPR000014">
    <property type="entry name" value="PAS"/>
</dbReference>
<evidence type="ECO:0000256" key="6">
    <source>
        <dbReference type="ARBA" id="ARBA00023012"/>
    </source>
</evidence>
<keyword evidence="7" id="KW-0175">Coiled coil</keyword>
<dbReference type="PRINTS" id="PR00344">
    <property type="entry name" value="BCTRLSENSOR"/>
</dbReference>
<keyword evidence="5" id="KW-0418">Kinase</keyword>
<dbReference type="PANTHER" id="PTHR43711:SF1">
    <property type="entry name" value="HISTIDINE KINASE 1"/>
    <property type="match status" value="1"/>
</dbReference>
<dbReference type="PROSITE" id="PS50112">
    <property type="entry name" value="PAS"/>
    <property type="match status" value="1"/>
</dbReference>
<keyword evidence="10" id="KW-0547">Nucleotide-binding</keyword>
<keyword evidence="4" id="KW-0808">Transferase</keyword>
<evidence type="ECO:0000313" key="10">
    <source>
        <dbReference type="EMBL" id="MFG6412823.1"/>
    </source>
</evidence>
<dbReference type="GO" id="GO:0005524">
    <property type="term" value="F:ATP binding"/>
    <property type="evidence" value="ECO:0007669"/>
    <property type="project" value="UniProtKB-KW"/>
</dbReference>
<feature type="domain" description="Histidine kinase" evidence="8">
    <location>
        <begin position="610"/>
        <end position="827"/>
    </location>
</feature>
<keyword evidence="11" id="KW-1185">Reference proteome</keyword>
<dbReference type="InterPro" id="IPR013656">
    <property type="entry name" value="PAS_4"/>
</dbReference>
<dbReference type="InterPro" id="IPR003594">
    <property type="entry name" value="HATPase_dom"/>
</dbReference>
<keyword evidence="6" id="KW-0902">Two-component regulatory system</keyword>
<dbReference type="EC" id="2.7.13.3" evidence="2"/>
<dbReference type="InterPro" id="IPR003661">
    <property type="entry name" value="HisK_dim/P_dom"/>
</dbReference>
<accession>A0ABW7EJH3</accession>
<dbReference type="CDD" id="cd00130">
    <property type="entry name" value="PAS"/>
    <property type="match status" value="2"/>
</dbReference>
<evidence type="ECO:0000259" key="9">
    <source>
        <dbReference type="PROSITE" id="PS50112"/>
    </source>
</evidence>
<evidence type="ECO:0000256" key="5">
    <source>
        <dbReference type="ARBA" id="ARBA00022777"/>
    </source>
</evidence>
<comment type="catalytic activity">
    <reaction evidence="1">
        <text>ATP + protein L-histidine = ADP + protein N-phospho-L-histidine.</text>
        <dbReference type="EC" id="2.7.13.3"/>
    </reaction>
</comment>
<reference evidence="10 11" key="1">
    <citation type="submission" date="2024-09" db="EMBL/GenBank/DDBJ databases">
        <title>Novel species of the genus Pelomonas and Roseateles isolated from streams.</title>
        <authorList>
            <person name="Lu H."/>
        </authorList>
    </citation>
    <scope>NUCLEOTIDE SEQUENCE [LARGE SCALE GENOMIC DNA]</scope>
    <source>
        <strain evidence="10 11">DC23W</strain>
    </source>
</reference>
<dbReference type="RefSeq" id="WP_394468920.1">
    <property type="nucleotide sequence ID" value="NZ_JBIGHY010000001.1"/>
</dbReference>
<dbReference type="Pfam" id="PF08448">
    <property type="entry name" value="PAS_4"/>
    <property type="match status" value="2"/>
</dbReference>
<feature type="coiled-coil region" evidence="7">
    <location>
        <begin position="319"/>
        <end position="346"/>
    </location>
</feature>
<dbReference type="Gene3D" id="3.30.450.20">
    <property type="entry name" value="PAS domain"/>
    <property type="match status" value="3"/>
</dbReference>
<protein>
    <recommendedName>
        <fullName evidence="2">histidine kinase</fullName>
        <ecNumber evidence="2">2.7.13.3</ecNumber>
    </recommendedName>
</protein>
<feature type="domain" description="PAS" evidence="9">
    <location>
        <begin position="343"/>
        <end position="388"/>
    </location>
</feature>